<evidence type="ECO:0000313" key="2">
    <source>
        <dbReference type="EMBL" id="QHZ52207.1"/>
    </source>
</evidence>
<evidence type="ECO:0000313" key="3">
    <source>
        <dbReference type="Proteomes" id="UP000239833"/>
    </source>
</evidence>
<organism evidence="1 3">
    <name type="scientific">Paenibacillus larvae subsp. larvae</name>
    <dbReference type="NCBI Taxonomy" id="147375"/>
    <lineage>
        <taxon>Bacteria</taxon>
        <taxon>Bacillati</taxon>
        <taxon>Bacillota</taxon>
        <taxon>Bacilli</taxon>
        <taxon>Bacillales</taxon>
        <taxon>Paenibacillaceae</taxon>
        <taxon>Paenibacillus</taxon>
    </lineage>
</organism>
<reference evidence="1 4" key="2">
    <citation type="journal article" date="2020" name="Int. J. Med. Microbiol.">
        <title>Discovery of Paenibacillus larvae ERIC V: Phenotypic and genomic comparison to genotypes ERIC I-IV reveal different inventories of virulence factors which correlate with epidemiological prevalences of American Foulbrood.</title>
        <authorList>
            <person name="Beims H."/>
            <person name="Bunk B."/>
            <person name="Erler S."/>
            <person name="Mohr K.I."/>
            <person name="Sproer C."/>
            <person name="Pradella S."/>
            <person name="Gunther G."/>
            <person name="Rohde M."/>
            <person name="von der Ohe W."/>
            <person name="Steinert M."/>
        </authorList>
    </citation>
    <scope>NUCLEOTIDE SEQUENCE</scope>
    <source>
        <strain evidence="1">Eric_III</strain>
        <strain evidence="2">Eric_V</strain>
    </source>
</reference>
<accession>A0A6C0QUT7</accession>
<protein>
    <submittedName>
        <fullName evidence="1">Uncharacterized protein</fullName>
    </submittedName>
</protein>
<sequence length="67" mass="7791">MTEALLEVQPLPNHKCSQYNRSYLIRNKSNLIKSQEVSDFPAFLCRDTQLLSEFDTKLIQVPRVHSV</sequence>
<reference evidence="3" key="1">
    <citation type="submission" date="2017-02" db="EMBL/GenBank/DDBJ databases">
        <title>Delineation of Paenibacillus larvae strains originating from foulbrood outbreaks.</title>
        <authorList>
            <person name="Beims H."/>
            <person name="Bunk B."/>
            <person name="Sproeer C."/>
            <person name="Mohr K.I."/>
            <person name="Pradella S."/>
            <person name="Guenther G."/>
            <person name="Rohde M."/>
            <person name="von der Ohe W."/>
            <person name="Steinert M."/>
        </authorList>
    </citation>
    <scope>NUCLEOTIDE SEQUENCE [LARGE SCALE GENOMIC DNA]</scope>
    <source>
        <strain evidence="3">Eric_III</strain>
    </source>
</reference>
<dbReference type="Proteomes" id="UP000464330">
    <property type="component" value="Chromosome"/>
</dbReference>
<accession>A0A2L1UDE4</accession>
<accession>A0A8B6WV61</accession>
<gene>
    <name evidence="1" type="ORF">ERICIII_02000</name>
    <name evidence="2" type="ORF">ERICV_03093</name>
</gene>
<dbReference type="AlphaFoldDB" id="A0A2L1UDE4"/>
<name>A0A2L1UDE4_9BACL</name>
<evidence type="ECO:0000313" key="1">
    <source>
        <dbReference type="EMBL" id="AVF26169.1"/>
    </source>
</evidence>
<dbReference type="EMBL" id="CP019717">
    <property type="protein sequence ID" value="QHZ52207.1"/>
    <property type="molecule type" value="Genomic_DNA"/>
</dbReference>
<evidence type="ECO:0000313" key="4">
    <source>
        <dbReference type="Proteomes" id="UP000464330"/>
    </source>
</evidence>
<dbReference type="Proteomes" id="UP000239833">
    <property type="component" value="Chromosome"/>
</dbReference>
<proteinExistence type="predicted"/>
<dbReference type="EMBL" id="CP019655">
    <property type="protein sequence ID" value="AVF26169.1"/>
    <property type="molecule type" value="Genomic_DNA"/>
</dbReference>